<dbReference type="AlphaFoldDB" id="A0A151NCK0"/>
<proteinExistence type="predicted"/>
<protein>
    <submittedName>
        <fullName evidence="1">Uncharacterized protein</fullName>
    </submittedName>
</protein>
<gene>
    <name evidence="1" type="ORF">Y1Q_0023680</name>
</gene>
<reference evidence="1 2" key="1">
    <citation type="journal article" date="2012" name="Genome Biol.">
        <title>Sequencing three crocodilian genomes to illuminate the evolution of archosaurs and amniotes.</title>
        <authorList>
            <person name="St John J.A."/>
            <person name="Braun E.L."/>
            <person name="Isberg S.R."/>
            <person name="Miles L.G."/>
            <person name="Chong A.Y."/>
            <person name="Gongora J."/>
            <person name="Dalzell P."/>
            <person name="Moran C."/>
            <person name="Bed'hom B."/>
            <person name="Abzhanov A."/>
            <person name="Burgess S.C."/>
            <person name="Cooksey A.M."/>
            <person name="Castoe T.A."/>
            <person name="Crawford N.G."/>
            <person name="Densmore L.D."/>
            <person name="Drew J.C."/>
            <person name="Edwards S.V."/>
            <person name="Faircloth B.C."/>
            <person name="Fujita M.K."/>
            <person name="Greenwold M.J."/>
            <person name="Hoffmann F.G."/>
            <person name="Howard J.M."/>
            <person name="Iguchi T."/>
            <person name="Janes D.E."/>
            <person name="Khan S.Y."/>
            <person name="Kohno S."/>
            <person name="de Koning A.J."/>
            <person name="Lance S.L."/>
            <person name="McCarthy F.M."/>
            <person name="McCormack J.E."/>
            <person name="Merchant M.E."/>
            <person name="Peterson D.G."/>
            <person name="Pollock D.D."/>
            <person name="Pourmand N."/>
            <person name="Raney B.J."/>
            <person name="Roessler K.A."/>
            <person name="Sanford J.R."/>
            <person name="Sawyer R.H."/>
            <person name="Schmidt C.J."/>
            <person name="Triplett E.W."/>
            <person name="Tuberville T.D."/>
            <person name="Venegas-Anaya M."/>
            <person name="Howard J.T."/>
            <person name="Jarvis E.D."/>
            <person name="Guillette L.J.Jr."/>
            <person name="Glenn T.C."/>
            <person name="Green R.E."/>
            <person name="Ray D.A."/>
        </authorList>
    </citation>
    <scope>NUCLEOTIDE SEQUENCE [LARGE SCALE GENOMIC DNA]</scope>
    <source>
        <strain evidence="1">KSC_2009_1</strain>
    </source>
</reference>
<evidence type="ECO:0000313" key="2">
    <source>
        <dbReference type="Proteomes" id="UP000050525"/>
    </source>
</evidence>
<evidence type="ECO:0000313" key="1">
    <source>
        <dbReference type="EMBL" id="KYO34235.1"/>
    </source>
</evidence>
<keyword evidence="2" id="KW-1185">Reference proteome</keyword>
<accession>A0A151NCK0</accession>
<comment type="caution">
    <text evidence="1">The sequence shown here is derived from an EMBL/GenBank/DDBJ whole genome shotgun (WGS) entry which is preliminary data.</text>
</comment>
<sequence>MTNLGCAGLGYINICQKNAAGTFLESTTLSQVEFLSHFSREADLGCFLKLAGLPLPKMTSYRVDNNLQTN</sequence>
<dbReference type="EMBL" id="AKHW03003562">
    <property type="protein sequence ID" value="KYO34235.1"/>
    <property type="molecule type" value="Genomic_DNA"/>
</dbReference>
<name>A0A151NCK0_ALLMI</name>
<dbReference type="Proteomes" id="UP000050525">
    <property type="component" value="Unassembled WGS sequence"/>
</dbReference>
<organism evidence="1 2">
    <name type="scientific">Alligator mississippiensis</name>
    <name type="common">American alligator</name>
    <dbReference type="NCBI Taxonomy" id="8496"/>
    <lineage>
        <taxon>Eukaryota</taxon>
        <taxon>Metazoa</taxon>
        <taxon>Chordata</taxon>
        <taxon>Craniata</taxon>
        <taxon>Vertebrata</taxon>
        <taxon>Euteleostomi</taxon>
        <taxon>Archelosauria</taxon>
        <taxon>Archosauria</taxon>
        <taxon>Crocodylia</taxon>
        <taxon>Alligatoridae</taxon>
        <taxon>Alligatorinae</taxon>
        <taxon>Alligator</taxon>
    </lineage>
</organism>